<dbReference type="GO" id="GO:0003723">
    <property type="term" value="F:RNA binding"/>
    <property type="evidence" value="ECO:0007669"/>
    <property type="project" value="UniProtKB-KW"/>
</dbReference>
<evidence type="ECO:0008006" key="5">
    <source>
        <dbReference type="Google" id="ProtNLM"/>
    </source>
</evidence>
<keyword evidence="2" id="KW-0694">RNA-binding</keyword>
<dbReference type="OrthoDB" id="431068at2759"/>
<feature type="non-terminal residue" evidence="3">
    <location>
        <position position="1"/>
    </location>
</feature>
<dbReference type="InterPro" id="IPR050666">
    <property type="entry name" value="ESRP"/>
</dbReference>
<evidence type="ECO:0000313" key="3">
    <source>
        <dbReference type="EMBL" id="KAF7234398.1"/>
    </source>
</evidence>
<gene>
    <name evidence="3" type="ORF">EG68_11837</name>
</gene>
<dbReference type="InterPro" id="IPR035979">
    <property type="entry name" value="RBD_domain_sf"/>
</dbReference>
<dbReference type="AlphaFoldDB" id="A0A8S9YH32"/>
<evidence type="ECO:0000313" key="4">
    <source>
        <dbReference type="Proteomes" id="UP000822476"/>
    </source>
</evidence>
<organism evidence="3 4">
    <name type="scientific">Paragonimus skrjabini miyazakii</name>
    <dbReference type="NCBI Taxonomy" id="59628"/>
    <lineage>
        <taxon>Eukaryota</taxon>
        <taxon>Metazoa</taxon>
        <taxon>Spiralia</taxon>
        <taxon>Lophotrochozoa</taxon>
        <taxon>Platyhelminthes</taxon>
        <taxon>Trematoda</taxon>
        <taxon>Digenea</taxon>
        <taxon>Plagiorchiida</taxon>
        <taxon>Troglotremata</taxon>
        <taxon>Troglotrematidae</taxon>
        <taxon>Paragonimus</taxon>
    </lineage>
</organism>
<keyword evidence="1" id="KW-0677">Repeat</keyword>
<comment type="caution">
    <text evidence="3">The sequence shown here is derived from an EMBL/GenBank/DDBJ whole genome shotgun (WGS) entry which is preliminary data.</text>
</comment>
<reference evidence="3" key="1">
    <citation type="submission" date="2019-07" db="EMBL/GenBank/DDBJ databases">
        <title>Annotation for the trematode Paragonimus miyazaki's.</title>
        <authorList>
            <person name="Choi Y.-J."/>
        </authorList>
    </citation>
    <scope>NUCLEOTIDE SEQUENCE</scope>
    <source>
        <strain evidence="3">Japan</strain>
    </source>
</reference>
<name>A0A8S9YH32_9TREM</name>
<dbReference type="SUPFAM" id="SSF54928">
    <property type="entry name" value="RNA-binding domain, RBD"/>
    <property type="match status" value="1"/>
</dbReference>
<dbReference type="Gene3D" id="3.30.70.330">
    <property type="match status" value="1"/>
</dbReference>
<keyword evidence="4" id="KW-1185">Reference proteome</keyword>
<accession>A0A8S9YH32</accession>
<proteinExistence type="predicted"/>
<sequence length="319" mass="34382">LQFFANANCPIQYGEAGVLFVNRRSGQATGDAFVMFETQALAAEALKSHRQHIGNRYIELFKSTPAEVNQVVNTALNLSPTLPPIRNCVKLDVESALSAAAALAVGASVDINEGAPSNANLNHILEPTAAVASQAYNPGYPLFGSTSLSQLMQTNGLYMSPMIPACPQLGTQPSEPMFNADNFSLYRTNTQFNPALFPGGATLVAPHPFAPKLSTNFTATYPSYNSYPSVTLPGGACSVPLTSAQPTLNYNWYSPYAAGGSYNIFTTMEQFARSFIRIRGLPFDADITDILIFLEDHRYSVALHGVHQVYSPLVSKPMA</sequence>
<dbReference type="EMBL" id="JTDE01009882">
    <property type="protein sequence ID" value="KAF7234398.1"/>
    <property type="molecule type" value="Genomic_DNA"/>
</dbReference>
<dbReference type="Proteomes" id="UP000822476">
    <property type="component" value="Unassembled WGS sequence"/>
</dbReference>
<dbReference type="PANTHER" id="PTHR13976">
    <property type="entry name" value="HETEROGENEOUS NUCLEAR RIBONUCLEOPROTEIN-RELATED"/>
    <property type="match status" value="1"/>
</dbReference>
<evidence type="ECO:0000256" key="1">
    <source>
        <dbReference type="ARBA" id="ARBA00022737"/>
    </source>
</evidence>
<protein>
    <recommendedName>
        <fullName evidence="5">RRM domain-containing protein</fullName>
    </recommendedName>
</protein>
<dbReference type="InterPro" id="IPR012677">
    <property type="entry name" value="Nucleotide-bd_a/b_plait_sf"/>
</dbReference>
<evidence type="ECO:0000256" key="2">
    <source>
        <dbReference type="ARBA" id="ARBA00022884"/>
    </source>
</evidence>